<protein>
    <submittedName>
        <fullName evidence="1">Uncharacterized protein</fullName>
    </submittedName>
</protein>
<organism evidence="1 2">
    <name type="scientific">Segatella copri</name>
    <dbReference type="NCBI Taxonomy" id="165179"/>
    <lineage>
        <taxon>Bacteria</taxon>
        <taxon>Pseudomonadati</taxon>
        <taxon>Bacteroidota</taxon>
        <taxon>Bacteroidia</taxon>
        <taxon>Bacteroidales</taxon>
        <taxon>Prevotellaceae</taxon>
        <taxon>Segatella</taxon>
    </lineage>
</organism>
<proteinExistence type="predicted"/>
<sequence length="59" mass="6795">MKELKVGERVVLDIVVTKTVTCAGCFFDGKGACEVWRQYPCAREQRSDRKNVIFKEVKE</sequence>
<comment type="caution">
    <text evidence="1">The sequence shown here is derived from an EMBL/GenBank/DDBJ whole genome shotgun (WGS) entry which is preliminary data.</text>
</comment>
<dbReference type="EMBL" id="VZCY01000087">
    <property type="protein sequence ID" value="MQN10295.1"/>
    <property type="molecule type" value="Genomic_DNA"/>
</dbReference>
<dbReference type="Proteomes" id="UP000406735">
    <property type="component" value="Unassembled WGS sequence"/>
</dbReference>
<dbReference type="AlphaFoldDB" id="A0A6A7VVC6"/>
<reference evidence="1 2" key="1">
    <citation type="submission" date="2019-09" db="EMBL/GenBank/DDBJ databases">
        <title>Distinct polysaccharide growth profiles of human intestinal Prevotella copri isolates.</title>
        <authorList>
            <person name="Fehlner-Peach H."/>
            <person name="Magnabosco C."/>
            <person name="Raghavan V."/>
            <person name="Scher J.U."/>
            <person name="Tett A."/>
            <person name="Cox L.M."/>
            <person name="Gottsegen C."/>
            <person name="Watters A."/>
            <person name="Wiltshire- Gordon J.D."/>
            <person name="Segata N."/>
            <person name="Bonneau R."/>
            <person name="Littman D.R."/>
        </authorList>
    </citation>
    <scope>NUCLEOTIDE SEQUENCE [LARGE SCALE GENOMIC DNA]</scope>
    <source>
        <strain evidence="2">iK21513</strain>
    </source>
</reference>
<name>A0A6A7VVC6_9BACT</name>
<evidence type="ECO:0000313" key="2">
    <source>
        <dbReference type="Proteomes" id="UP000406735"/>
    </source>
</evidence>
<accession>A0A6A7VVC6</accession>
<evidence type="ECO:0000313" key="1">
    <source>
        <dbReference type="EMBL" id="MQN10295.1"/>
    </source>
</evidence>
<gene>
    <name evidence="1" type="ORF">F7D97_10295</name>
</gene>
<dbReference type="RefSeq" id="WP_153080453.1">
    <property type="nucleotide sequence ID" value="NZ_VZAU01000087.1"/>
</dbReference>